<dbReference type="OrthoDB" id="427425at2"/>
<dbReference type="Proteomes" id="UP000031532">
    <property type="component" value="Unassembled WGS sequence"/>
</dbReference>
<reference evidence="2 3" key="1">
    <citation type="journal article" date="2015" name="Genome Announc.">
        <title>Draft Genome Sequence of the Terrestrial Cyanobacterium Scytonema millei VB511283, Isolated from Eastern India.</title>
        <authorList>
            <person name="Sen D."/>
            <person name="Chandrababunaidu M.M."/>
            <person name="Singh D."/>
            <person name="Sanghi N."/>
            <person name="Ghorai A."/>
            <person name="Mishra G.P."/>
            <person name="Madduluri M."/>
            <person name="Adhikary S.P."/>
            <person name="Tripathy S."/>
        </authorList>
    </citation>
    <scope>NUCLEOTIDE SEQUENCE [LARGE SCALE GENOMIC DNA]</scope>
    <source>
        <strain evidence="2 3">VB511283</strain>
    </source>
</reference>
<sequence>MSRKKIERIVAIISIVAFGGSMISGVAYAINTAMKQTQETSQQAIVDVESSKPLLNSQLKLQEKEYEIVLKQEPDNKVALEGLVEVRIQMQNFKTAIQSLEKLIQLDSTNQEYKKLLVKLKQQIKKSDR</sequence>
<name>A0A9X5E4R9_9CYAN</name>
<gene>
    <name evidence="2" type="ORF">QH73_0009035</name>
</gene>
<dbReference type="EMBL" id="JTJC03000002">
    <property type="protein sequence ID" value="NHC34803.1"/>
    <property type="molecule type" value="Genomic_DNA"/>
</dbReference>
<proteinExistence type="predicted"/>
<organism evidence="2 3">
    <name type="scientific">Scytonema millei VB511283</name>
    <dbReference type="NCBI Taxonomy" id="1245923"/>
    <lineage>
        <taxon>Bacteria</taxon>
        <taxon>Bacillati</taxon>
        <taxon>Cyanobacteriota</taxon>
        <taxon>Cyanophyceae</taxon>
        <taxon>Nostocales</taxon>
        <taxon>Scytonemataceae</taxon>
        <taxon>Scytonema</taxon>
    </lineage>
</organism>
<evidence type="ECO:0000313" key="3">
    <source>
        <dbReference type="Proteomes" id="UP000031532"/>
    </source>
</evidence>
<protein>
    <submittedName>
        <fullName evidence="2">Tetratricopeptide repeat protein</fullName>
    </submittedName>
</protein>
<feature type="coiled-coil region" evidence="1">
    <location>
        <begin position="83"/>
        <end position="126"/>
    </location>
</feature>
<dbReference type="InterPro" id="IPR011990">
    <property type="entry name" value="TPR-like_helical_dom_sf"/>
</dbReference>
<dbReference type="AlphaFoldDB" id="A0A9X5E4R9"/>
<accession>A0A9X5E4R9</accession>
<evidence type="ECO:0000313" key="2">
    <source>
        <dbReference type="EMBL" id="NHC34803.1"/>
    </source>
</evidence>
<keyword evidence="1" id="KW-0175">Coiled coil</keyword>
<keyword evidence="3" id="KW-1185">Reference proteome</keyword>
<dbReference type="Gene3D" id="1.25.40.10">
    <property type="entry name" value="Tetratricopeptide repeat domain"/>
    <property type="match status" value="1"/>
</dbReference>
<evidence type="ECO:0000256" key="1">
    <source>
        <dbReference type="SAM" id="Coils"/>
    </source>
</evidence>
<dbReference type="RefSeq" id="WP_039717688.1">
    <property type="nucleotide sequence ID" value="NZ_JTJC03000002.1"/>
</dbReference>
<dbReference type="SUPFAM" id="SSF48452">
    <property type="entry name" value="TPR-like"/>
    <property type="match status" value="1"/>
</dbReference>
<comment type="caution">
    <text evidence="2">The sequence shown here is derived from an EMBL/GenBank/DDBJ whole genome shotgun (WGS) entry which is preliminary data.</text>
</comment>